<dbReference type="STRING" id="1167006.UWK_01818"/>
<dbReference type="OrthoDB" id="5431456at2"/>
<keyword evidence="2" id="KW-1185">Reference proteome</keyword>
<name>M1PPP5_DESSD</name>
<sequence>MEKKSKHLQCLEELLPQVTIQRGWEEQLDLHSIFLRWDDLVESDVAEHCQPLKIIKSVLWVEVENSAWLQQLQYQTVPLLDILNNSLRLSKLKGLRFCLAEKNSEKKKSEAVLRYIQPSSRDIEAFEQQAGTIADKDSRDALVRFWYLSQACIKNDL</sequence>
<organism evidence="1 2">
    <name type="scientific">Desulfocapsa sulfexigens (strain DSM 10523 / SB164P1)</name>
    <dbReference type="NCBI Taxonomy" id="1167006"/>
    <lineage>
        <taxon>Bacteria</taxon>
        <taxon>Pseudomonadati</taxon>
        <taxon>Thermodesulfobacteriota</taxon>
        <taxon>Desulfobulbia</taxon>
        <taxon>Desulfobulbales</taxon>
        <taxon>Desulfocapsaceae</taxon>
        <taxon>Desulfocapsa</taxon>
    </lineage>
</organism>
<reference evidence="2" key="1">
    <citation type="journal article" date="2013" name="Stand. Genomic Sci.">
        <title>Complete genome sequence of Desulfocapsa sulfexigens, a marine deltaproteobacterium specialized in disproportionating inorganic sulfur compounds.</title>
        <authorList>
            <person name="Finster K.W."/>
            <person name="Kjeldsen K.U."/>
            <person name="Kube M."/>
            <person name="Reinhardt R."/>
            <person name="Mussmann M."/>
            <person name="Amann R."/>
            <person name="Schreiber L."/>
        </authorList>
    </citation>
    <scope>NUCLEOTIDE SEQUENCE [LARGE SCALE GENOMIC DNA]</scope>
    <source>
        <strain evidence="2">DSM 10523 / SB164P1</strain>
    </source>
</reference>
<evidence type="ECO:0000313" key="1">
    <source>
        <dbReference type="EMBL" id="AGF78376.1"/>
    </source>
</evidence>
<gene>
    <name evidence="1" type="ordered locus">UWK_01818</name>
</gene>
<dbReference type="PANTHER" id="PTHR36456:SF1">
    <property type="entry name" value="UPF0232 PROTEIN SCO3875"/>
    <property type="match status" value="1"/>
</dbReference>
<dbReference type="EMBL" id="CP003985">
    <property type="protein sequence ID" value="AGF78376.1"/>
    <property type="molecule type" value="Genomic_DNA"/>
</dbReference>
<proteinExistence type="predicted"/>
<dbReference type="Pfam" id="PF05258">
    <property type="entry name" value="DciA"/>
    <property type="match status" value="1"/>
</dbReference>
<protein>
    <submittedName>
        <fullName evidence="1">Putative RNA-binding protein containing Zn ribbon</fullName>
    </submittedName>
</protein>
<dbReference type="Proteomes" id="UP000011721">
    <property type="component" value="Chromosome"/>
</dbReference>
<dbReference type="eggNOG" id="COG5512">
    <property type="taxonomic scope" value="Bacteria"/>
</dbReference>
<dbReference type="RefSeq" id="WP_015404067.1">
    <property type="nucleotide sequence ID" value="NC_020304.1"/>
</dbReference>
<accession>M1PPP5</accession>
<dbReference type="AlphaFoldDB" id="M1PPP5"/>
<dbReference type="InterPro" id="IPR007922">
    <property type="entry name" value="DciA-like"/>
</dbReference>
<dbReference type="HOGENOM" id="CLU_134901_0_0_7"/>
<dbReference type="PANTHER" id="PTHR36456">
    <property type="entry name" value="UPF0232 PROTEIN SCO3875"/>
    <property type="match status" value="1"/>
</dbReference>
<dbReference type="KEGG" id="dsf:UWK_01818"/>
<evidence type="ECO:0000313" key="2">
    <source>
        <dbReference type="Proteomes" id="UP000011721"/>
    </source>
</evidence>